<gene>
    <name evidence="2" type="ORF">FHS68_001761</name>
</gene>
<comment type="caution">
    <text evidence="2">The sequence shown here is derived from an EMBL/GenBank/DDBJ whole genome shotgun (WGS) entry which is preliminary data.</text>
</comment>
<evidence type="ECO:0000256" key="1">
    <source>
        <dbReference type="SAM" id="Phobius"/>
    </source>
</evidence>
<accession>A0ABX0UHU7</accession>
<sequence>MKKIKKVVGFVSLIILVFWVSITLWAEGKGPKKSWSLGNVASPQKALIVYDPDPLYNLDEQISRSLGQALADKGMHVRVVSVKKAMELENTSYTLYVFCANTYNWRPDWALSNFIDKKVILTNKNVVAITLGSGSTEASQQALEKLILSKGALLFDSRSLWLLKPNDESKPKESNVAVSVSMAYSWGQEIAGRMAVKD</sequence>
<name>A0ABX0UHU7_9BACT</name>
<dbReference type="RefSeq" id="WP_167269157.1">
    <property type="nucleotide sequence ID" value="NZ_JAASQJ010000002.1"/>
</dbReference>
<dbReference type="Gene3D" id="3.40.50.360">
    <property type="match status" value="1"/>
</dbReference>
<dbReference type="Proteomes" id="UP001179181">
    <property type="component" value="Unassembled WGS sequence"/>
</dbReference>
<proteinExistence type="predicted"/>
<evidence type="ECO:0000313" key="2">
    <source>
        <dbReference type="EMBL" id="NIJ52591.1"/>
    </source>
</evidence>
<dbReference type="EMBL" id="JAASQJ010000002">
    <property type="protein sequence ID" value="NIJ52591.1"/>
    <property type="molecule type" value="Genomic_DNA"/>
</dbReference>
<keyword evidence="1" id="KW-1133">Transmembrane helix</keyword>
<keyword evidence="1" id="KW-0472">Membrane</keyword>
<feature type="transmembrane region" description="Helical" evidence="1">
    <location>
        <begin position="7"/>
        <end position="26"/>
    </location>
</feature>
<protein>
    <submittedName>
        <fullName evidence="2">Flavorubredoxin</fullName>
    </submittedName>
</protein>
<dbReference type="SUPFAM" id="SSF52218">
    <property type="entry name" value="Flavoproteins"/>
    <property type="match status" value="1"/>
</dbReference>
<organism evidence="2 3">
    <name type="scientific">Dyadobacter arcticus</name>
    <dbReference type="NCBI Taxonomy" id="1078754"/>
    <lineage>
        <taxon>Bacteria</taxon>
        <taxon>Pseudomonadati</taxon>
        <taxon>Bacteroidota</taxon>
        <taxon>Cytophagia</taxon>
        <taxon>Cytophagales</taxon>
        <taxon>Spirosomataceae</taxon>
        <taxon>Dyadobacter</taxon>
    </lineage>
</organism>
<keyword evidence="1" id="KW-0812">Transmembrane</keyword>
<reference evidence="2 3" key="1">
    <citation type="submission" date="2020-03" db="EMBL/GenBank/DDBJ databases">
        <title>Genomic Encyclopedia of Type Strains, Phase IV (KMG-IV): sequencing the most valuable type-strain genomes for metagenomic binning, comparative biology and taxonomic classification.</title>
        <authorList>
            <person name="Goeker M."/>
        </authorList>
    </citation>
    <scope>NUCLEOTIDE SEQUENCE [LARGE SCALE GENOMIC DNA]</scope>
    <source>
        <strain evidence="2 3">DSM 102865</strain>
    </source>
</reference>
<keyword evidence="3" id="KW-1185">Reference proteome</keyword>
<evidence type="ECO:0000313" key="3">
    <source>
        <dbReference type="Proteomes" id="UP001179181"/>
    </source>
</evidence>
<dbReference type="InterPro" id="IPR029039">
    <property type="entry name" value="Flavoprotein-like_sf"/>
</dbReference>